<dbReference type="InterPro" id="IPR029024">
    <property type="entry name" value="TerB-like"/>
</dbReference>
<feature type="transmembrane region" description="Helical" evidence="1">
    <location>
        <begin position="147"/>
        <end position="170"/>
    </location>
</feature>
<name>A0AAW9Q4C6_9CYAN</name>
<feature type="transmembrane region" description="Helical" evidence="1">
    <location>
        <begin position="182"/>
        <end position="204"/>
    </location>
</feature>
<dbReference type="Gene3D" id="2.160.20.80">
    <property type="entry name" value="E3 ubiquitin-protein ligase SopA"/>
    <property type="match status" value="3"/>
</dbReference>
<feature type="transmembrane region" description="Helical" evidence="1">
    <location>
        <begin position="122"/>
        <end position="141"/>
    </location>
</feature>
<dbReference type="RefSeq" id="WP_330485175.1">
    <property type="nucleotide sequence ID" value="NZ_JAZBJZ010000091.1"/>
</dbReference>
<dbReference type="Gene3D" id="1.10.3680.10">
    <property type="entry name" value="TerB-like"/>
    <property type="match status" value="1"/>
</dbReference>
<dbReference type="AlphaFoldDB" id="A0AAW9Q4C6"/>
<feature type="transmembrane region" description="Helical" evidence="1">
    <location>
        <begin position="58"/>
        <end position="78"/>
    </location>
</feature>
<evidence type="ECO:0000256" key="1">
    <source>
        <dbReference type="SAM" id="Phobius"/>
    </source>
</evidence>
<dbReference type="PANTHER" id="PTHR14136:SF17">
    <property type="entry name" value="BTB_POZ DOMAIN-CONTAINING PROTEIN KCTD9"/>
    <property type="match status" value="1"/>
</dbReference>
<keyword evidence="1" id="KW-1133">Transmembrane helix</keyword>
<dbReference type="Pfam" id="PF00805">
    <property type="entry name" value="Pentapeptide"/>
    <property type="match status" value="3"/>
</dbReference>
<protein>
    <submittedName>
        <fullName evidence="2">Pentapeptide repeat-containing protein</fullName>
    </submittedName>
</protein>
<comment type="caution">
    <text evidence="2">The sequence shown here is derived from an EMBL/GenBank/DDBJ whole genome shotgun (WGS) entry which is preliminary data.</text>
</comment>
<evidence type="ECO:0000313" key="3">
    <source>
        <dbReference type="Proteomes" id="UP001333818"/>
    </source>
</evidence>
<feature type="transmembrane region" description="Helical" evidence="1">
    <location>
        <begin position="90"/>
        <end position="110"/>
    </location>
</feature>
<dbReference type="InterPro" id="IPR051082">
    <property type="entry name" value="Pentapeptide-BTB/POZ_domain"/>
</dbReference>
<evidence type="ECO:0000313" key="2">
    <source>
        <dbReference type="EMBL" id="MEE3718739.1"/>
    </source>
</evidence>
<dbReference type="InterPro" id="IPR001646">
    <property type="entry name" value="5peptide_repeat"/>
</dbReference>
<dbReference type="SUPFAM" id="SSF141571">
    <property type="entry name" value="Pentapeptide repeat-like"/>
    <property type="match status" value="1"/>
</dbReference>
<gene>
    <name evidence="2" type="ORF">V2H45_18510</name>
</gene>
<proteinExistence type="predicted"/>
<sequence length="756" mass="80964">MSQDFAGQYLRGRSFKGQDLSGANFSRADIRSADFTGANLTGANFSHAKAGLTNVRKAIALTGLFALASVTGILSFFLSTAIARETLTRTGIAAIPSVFLLIALAFGFLVALRQGFSVLDSFLFKGMVAATVIAGSIIGSQPLIAEALATSTLSVLLAFVIARSVAAIVASAEMVRGKTAGAFAGAIAIVAAVVGCQFADAPVWSSLCTVGLGIYVAWQAISGDEGHTSIHNFAVMTAAVLGTSFHDANLTDADFSQAHLNNTDLRKAILTRSRFYQTEELSLARVEPHSILSQPALRHLLTTGNGRKQSYVGVDFRGANLSGADLSAANLREVDLRGAKLRGANLERANLTLANAVGTDFGNALLTGACLDRWTIDSSTNLEQVDCRYLYLQSASAKGERAERRPTQGDWAPGEFTRLFTVADRQAESVFESTVLGNLAINREEIFACLMILIQVAIADNRLDDQEKALLTEAIAALDLGEEITLDRLLEERISANDLLGKINSPLIKEQLYQSAYIMAKADSDVSTPETELLQTIQAKFELADTTIEKLTGIVNAAQNLSIAEQMEAIADPDKRELAVNTNVRLFAIMHAVGGAMPTPGFATVSHLMIYKDQVELIQKIGKIWGYPSNYASPDFNKVVFGSVGATAARIALSNIVLLIPVAGSIISGSTAFSMTWAIGNLANQYFAEGCEIDGVTLTELFSDARAEGKRTFQDLQEAITEKQKELAPAIAALQEKFQLGKINEHEYIREIKAIA</sequence>
<dbReference type="PANTHER" id="PTHR14136">
    <property type="entry name" value="BTB_POZ DOMAIN-CONTAINING PROTEIN KCTD9"/>
    <property type="match status" value="1"/>
</dbReference>
<reference evidence="2" key="1">
    <citation type="submission" date="2024-01" db="EMBL/GenBank/DDBJ databases">
        <title>Bank of Algae and Cyanobacteria of the Azores (BACA) strain genomes.</title>
        <authorList>
            <person name="Luz R."/>
            <person name="Cordeiro R."/>
            <person name="Fonseca A."/>
            <person name="Goncalves V."/>
        </authorList>
    </citation>
    <scope>NUCLEOTIDE SEQUENCE</scope>
    <source>
        <strain evidence="2">BACA0141</strain>
    </source>
</reference>
<keyword evidence="1" id="KW-0472">Membrane</keyword>
<dbReference type="Proteomes" id="UP001333818">
    <property type="component" value="Unassembled WGS sequence"/>
</dbReference>
<keyword evidence="3" id="KW-1185">Reference proteome</keyword>
<keyword evidence="1" id="KW-0812">Transmembrane</keyword>
<dbReference type="SUPFAM" id="SSF158682">
    <property type="entry name" value="TerB-like"/>
    <property type="match status" value="1"/>
</dbReference>
<dbReference type="EMBL" id="JAZBJZ010000091">
    <property type="protein sequence ID" value="MEE3718739.1"/>
    <property type="molecule type" value="Genomic_DNA"/>
</dbReference>
<accession>A0AAW9Q4C6</accession>
<dbReference type="CDD" id="cd07177">
    <property type="entry name" value="terB_like"/>
    <property type="match status" value="1"/>
</dbReference>
<organism evidence="2 3">
    <name type="scientific">Tumidithrix elongata BACA0141</name>
    <dbReference type="NCBI Taxonomy" id="2716417"/>
    <lineage>
        <taxon>Bacteria</taxon>
        <taxon>Bacillati</taxon>
        <taxon>Cyanobacteriota</taxon>
        <taxon>Cyanophyceae</taxon>
        <taxon>Pseudanabaenales</taxon>
        <taxon>Pseudanabaenaceae</taxon>
        <taxon>Tumidithrix</taxon>
        <taxon>Tumidithrix elongata</taxon>
    </lineage>
</organism>